<accession>A0A845UZI7</accession>
<feature type="binding site" evidence="13">
    <location>
        <position position="325"/>
    </location>
    <ligand>
        <name>S-adenosyl-L-methionine</name>
        <dbReference type="ChEBI" id="CHEBI:59789"/>
    </ligand>
</feature>
<evidence type="ECO:0000256" key="4">
    <source>
        <dbReference type="ARBA" id="ARBA00022490"/>
    </source>
</evidence>
<keyword evidence="4" id="KW-0963">Cytoplasm</keyword>
<dbReference type="InterPro" id="IPR049560">
    <property type="entry name" value="MeTrfase_RsmB-F_NOP2_cat"/>
</dbReference>
<evidence type="ECO:0000256" key="10">
    <source>
        <dbReference type="ARBA" id="ARBA00030399"/>
    </source>
</evidence>
<dbReference type="SUPFAM" id="SSF48013">
    <property type="entry name" value="NusB-like"/>
    <property type="match status" value="1"/>
</dbReference>
<evidence type="ECO:0000256" key="13">
    <source>
        <dbReference type="PROSITE-ProRule" id="PRU01023"/>
    </source>
</evidence>
<dbReference type="GO" id="GO:0009383">
    <property type="term" value="F:rRNA (cytosine-C5-)-methyltransferase activity"/>
    <property type="evidence" value="ECO:0007669"/>
    <property type="project" value="TreeGrafter"/>
</dbReference>
<evidence type="ECO:0000256" key="8">
    <source>
        <dbReference type="ARBA" id="ARBA00022691"/>
    </source>
</evidence>
<dbReference type="Pfam" id="PF22458">
    <property type="entry name" value="RsmF-B_ferredox"/>
    <property type="match status" value="1"/>
</dbReference>
<dbReference type="EMBL" id="JAAGSC010000041">
    <property type="protein sequence ID" value="NDY95894.1"/>
    <property type="molecule type" value="Genomic_DNA"/>
</dbReference>
<comment type="caution">
    <text evidence="15">The sequence shown here is derived from an EMBL/GenBank/DDBJ whole genome shotgun (WGS) entry which is preliminary data.</text>
</comment>
<keyword evidence="8 13" id="KW-0949">S-adenosyl-L-methionine</keyword>
<dbReference type="EC" id="2.1.1.176" evidence="3"/>
<dbReference type="NCBIfam" id="NF008149">
    <property type="entry name" value="PRK10901.1"/>
    <property type="match status" value="1"/>
</dbReference>
<sequence>MPTPTGAEPRLAAAKAVAAVLDRGRALDDALAEDLRGLDKARDRALARRLSHALMRDWPAANFLVTQLVARRPARRDRLVHFILAIALVELRQAREPARAVVHSAVESADRAGLRHLRGLVNAVLRNYQRRQAELQRAMPSDPVHRLGYPGWLLERIRSDWPEDWERILTAGNASPPLWLRVNRRRWSIDQARQALTDVGLDTRMVAGLPDALVLDRRVAISELPGFEEGRLSIQDGAAQATVEYLRLEPGLRVLDACAAPGGKSAHVLEREALDLTAVEIDPRRLERVSATFDRLGLSARVLVGDAAEPQTWWDGVPYDRILIDAPCSASGVIRRHPDIRWLRRPDDLKALVRLQARLLDGLWPLLRPGGILVYATCSILKAENEAQAQRFLEQHADARILHQPGRPGHVQTPGHQILPGEGDMDGFYHLAVERLHRGS</sequence>
<evidence type="ECO:0000256" key="7">
    <source>
        <dbReference type="ARBA" id="ARBA00022679"/>
    </source>
</evidence>
<keyword evidence="16" id="KW-1185">Reference proteome</keyword>
<evidence type="ECO:0000256" key="1">
    <source>
        <dbReference type="ARBA" id="ARBA00002724"/>
    </source>
</evidence>
<dbReference type="InterPro" id="IPR035926">
    <property type="entry name" value="NusB-like_sf"/>
</dbReference>
<dbReference type="GO" id="GO:0006355">
    <property type="term" value="P:regulation of DNA-templated transcription"/>
    <property type="evidence" value="ECO:0007669"/>
    <property type="project" value="InterPro"/>
</dbReference>
<feature type="active site" description="Nucleophile" evidence="13">
    <location>
        <position position="378"/>
    </location>
</feature>
<dbReference type="PANTHER" id="PTHR22807">
    <property type="entry name" value="NOP2 YEAST -RELATED NOL1/NOP2/FMU SUN DOMAIN-CONTAINING"/>
    <property type="match status" value="1"/>
</dbReference>
<name>A0A845UZI7_9GAMM</name>
<evidence type="ECO:0000259" key="14">
    <source>
        <dbReference type="PROSITE" id="PS51686"/>
    </source>
</evidence>
<keyword evidence="9 13" id="KW-0694">RNA-binding</keyword>
<dbReference type="PRINTS" id="PR02008">
    <property type="entry name" value="RCMTFAMILY"/>
</dbReference>
<feature type="domain" description="SAM-dependent MTase RsmB/NOP-type" evidence="14">
    <location>
        <begin position="168"/>
        <end position="436"/>
    </location>
</feature>
<evidence type="ECO:0000256" key="5">
    <source>
        <dbReference type="ARBA" id="ARBA00022552"/>
    </source>
</evidence>
<dbReference type="Pfam" id="PF01189">
    <property type="entry name" value="Methyltr_RsmB-F"/>
    <property type="match status" value="1"/>
</dbReference>
<dbReference type="InterPro" id="IPR023267">
    <property type="entry name" value="RCMT"/>
</dbReference>
<comment type="function">
    <text evidence="1">Specifically methylates the cytosine at position 967 (m5C967) of 16S rRNA.</text>
</comment>
<reference evidence="15 16" key="1">
    <citation type="submission" date="2020-02" db="EMBL/GenBank/DDBJ databases">
        <authorList>
            <person name="Zhang X.-Y."/>
        </authorList>
    </citation>
    <scope>NUCLEOTIDE SEQUENCE [LARGE SCALE GENOMIC DNA]</scope>
    <source>
        <strain evidence="15 16">C33</strain>
    </source>
</reference>
<dbReference type="Pfam" id="PF01029">
    <property type="entry name" value="NusB"/>
    <property type="match status" value="1"/>
</dbReference>
<keyword evidence="7 13" id="KW-0808">Transferase</keyword>
<dbReference type="InterPro" id="IPR006027">
    <property type="entry name" value="NusB_RsmB_TIM44"/>
</dbReference>
<dbReference type="InterPro" id="IPR029063">
    <property type="entry name" value="SAM-dependent_MTases_sf"/>
</dbReference>
<evidence type="ECO:0000256" key="2">
    <source>
        <dbReference type="ARBA" id="ARBA00004496"/>
    </source>
</evidence>
<evidence type="ECO:0000313" key="15">
    <source>
        <dbReference type="EMBL" id="NDY95894.1"/>
    </source>
</evidence>
<comment type="similarity">
    <text evidence="13">Belongs to the class I-like SAM-binding methyltransferase superfamily. RsmB/NOP family.</text>
</comment>
<evidence type="ECO:0000256" key="3">
    <source>
        <dbReference type="ARBA" id="ARBA00012140"/>
    </source>
</evidence>
<comment type="subcellular location">
    <subcellularLocation>
        <location evidence="2">Cytoplasm</location>
    </subcellularLocation>
</comment>
<keyword evidence="5" id="KW-0698">rRNA processing</keyword>
<dbReference type="NCBIfam" id="TIGR00563">
    <property type="entry name" value="rsmB"/>
    <property type="match status" value="1"/>
</dbReference>
<organism evidence="15 16">
    <name type="scientific">Wenzhouxiangella limi</name>
    <dbReference type="NCBI Taxonomy" id="2707351"/>
    <lineage>
        <taxon>Bacteria</taxon>
        <taxon>Pseudomonadati</taxon>
        <taxon>Pseudomonadota</taxon>
        <taxon>Gammaproteobacteria</taxon>
        <taxon>Chromatiales</taxon>
        <taxon>Wenzhouxiangellaceae</taxon>
        <taxon>Wenzhouxiangella</taxon>
    </lineage>
</organism>
<comment type="catalytic activity">
    <reaction evidence="12">
        <text>cytidine(967) in 16S rRNA + S-adenosyl-L-methionine = 5-methylcytidine(967) in 16S rRNA + S-adenosyl-L-homocysteine + H(+)</text>
        <dbReference type="Rhea" id="RHEA:42748"/>
        <dbReference type="Rhea" id="RHEA-COMP:10219"/>
        <dbReference type="Rhea" id="RHEA-COMP:10220"/>
        <dbReference type="ChEBI" id="CHEBI:15378"/>
        <dbReference type="ChEBI" id="CHEBI:57856"/>
        <dbReference type="ChEBI" id="CHEBI:59789"/>
        <dbReference type="ChEBI" id="CHEBI:74483"/>
        <dbReference type="ChEBI" id="CHEBI:82748"/>
        <dbReference type="EC" id="2.1.1.176"/>
    </reaction>
</comment>
<evidence type="ECO:0000256" key="9">
    <source>
        <dbReference type="ARBA" id="ARBA00022884"/>
    </source>
</evidence>
<dbReference type="PROSITE" id="PS51686">
    <property type="entry name" value="SAM_MT_RSMB_NOP"/>
    <property type="match status" value="1"/>
</dbReference>
<feature type="binding site" evidence="13">
    <location>
        <position position="306"/>
    </location>
    <ligand>
        <name>S-adenosyl-L-methionine</name>
        <dbReference type="ChEBI" id="CHEBI:59789"/>
    </ligand>
</feature>
<gene>
    <name evidence="15" type="primary">rsmB</name>
    <name evidence="15" type="ORF">G3I74_09150</name>
</gene>
<dbReference type="SUPFAM" id="SSF53335">
    <property type="entry name" value="S-adenosyl-L-methionine-dependent methyltransferases"/>
    <property type="match status" value="1"/>
</dbReference>
<dbReference type="FunFam" id="3.40.50.150:FF:000022">
    <property type="entry name" value="Ribosomal RNA small subunit methyltransferase B"/>
    <property type="match status" value="1"/>
</dbReference>
<dbReference type="InterPro" id="IPR054728">
    <property type="entry name" value="RsmB-like_ferredoxin"/>
</dbReference>
<dbReference type="Gene3D" id="3.30.70.1170">
    <property type="entry name" value="Sun protein, domain 3"/>
    <property type="match status" value="1"/>
</dbReference>
<evidence type="ECO:0000256" key="12">
    <source>
        <dbReference type="ARBA" id="ARBA00047283"/>
    </source>
</evidence>
<dbReference type="Proteomes" id="UP000484885">
    <property type="component" value="Unassembled WGS sequence"/>
</dbReference>
<dbReference type="InterPro" id="IPR001678">
    <property type="entry name" value="MeTrfase_RsmB-F_NOP2_dom"/>
</dbReference>
<dbReference type="GO" id="GO:0003723">
    <property type="term" value="F:RNA binding"/>
    <property type="evidence" value="ECO:0007669"/>
    <property type="project" value="UniProtKB-UniRule"/>
</dbReference>
<dbReference type="Gene3D" id="3.40.50.150">
    <property type="entry name" value="Vaccinia Virus protein VP39"/>
    <property type="match status" value="1"/>
</dbReference>
<dbReference type="RefSeq" id="WP_164211290.1">
    <property type="nucleotide sequence ID" value="NZ_JAAGSC010000041.1"/>
</dbReference>
<dbReference type="Gene3D" id="1.10.287.730">
    <property type="entry name" value="Helix hairpin bin"/>
    <property type="match status" value="1"/>
</dbReference>
<dbReference type="AlphaFoldDB" id="A0A845UZI7"/>
<dbReference type="PANTHER" id="PTHR22807:SF61">
    <property type="entry name" value="NOL1_NOP2_SUN FAMILY PROTEIN _ ANTITERMINATION NUSB DOMAIN-CONTAINING PROTEIN"/>
    <property type="match status" value="1"/>
</dbReference>
<dbReference type="CDD" id="cd02440">
    <property type="entry name" value="AdoMet_MTases"/>
    <property type="match status" value="1"/>
</dbReference>
<keyword evidence="6 13" id="KW-0489">Methyltransferase</keyword>
<dbReference type="GO" id="GO:0005829">
    <property type="term" value="C:cytosol"/>
    <property type="evidence" value="ECO:0007669"/>
    <property type="project" value="TreeGrafter"/>
</dbReference>
<feature type="binding site" evidence="13">
    <location>
        <position position="280"/>
    </location>
    <ligand>
        <name>S-adenosyl-L-methionine</name>
        <dbReference type="ChEBI" id="CHEBI:59789"/>
    </ligand>
</feature>
<proteinExistence type="inferred from homology"/>
<dbReference type="GO" id="GO:0070475">
    <property type="term" value="P:rRNA base methylation"/>
    <property type="evidence" value="ECO:0007669"/>
    <property type="project" value="TreeGrafter"/>
</dbReference>
<evidence type="ECO:0000313" key="16">
    <source>
        <dbReference type="Proteomes" id="UP000484885"/>
    </source>
</evidence>
<feature type="binding site" evidence="13">
    <location>
        <begin position="258"/>
        <end position="264"/>
    </location>
    <ligand>
        <name>S-adenosyl-L-methionine</name>
        <dbReference type="ChEBI" id="CHEBI:59789"/>
    </ligand>
</feature>
<evidence type="ECO:0000256" key="6">
    <source>
        <dbReference type="ARBA" id="ARBA00022603"/>
    </source>
</evidence>
<protein>
    <recommendedName>
        <fullName evidence="3">16S rRNA (cytosine(967)-C(5))-methyltransferase</fullName>
        <ecNumber evidence="3">2.1.1.176</ecNumber>
    </recommendedName>
    <alternativeName>
        <fullName evidence="10">16S rRNA m5C967 methyltransferase</fullName>
    </alternativeName>
    <alternativeName>
        <fullName evidence="11">rRNA (cytosine-C(5)-)-methyltransferase RsmB</fullName>
    </alternativeName>
</protein>
<evidence type="ECO:0000256" key="11">
    <source>
        <dbReference type="ARBA" id="ARBA00031088"/>
    </source>
</evidence>
<dbReference type="Gene3D" id="1.10.940.10">
    <property type="entry name" value="NusB-like"/>
    <property type="match status" value="1"/>
</dbReference>
<dbReference type="InterPro" id="IPR004573">
    <property type="entry name" value="rRNA_ssu_MeTfrase_B"/>
</dbReference>